<dbReference type="KEGG" id="lenr:94174364"/>
<dbReference type="EMBL" id="JAFHKP010000009">
    <property type="protein sequence ID" value="KAG5484614.1"/>
    <property type="molecule type" value="Genomic_DNA"/>
</dbReference>
<evidence type="ECO:0000313" key="2">
    <source>
        <dbReference type="EMBL" id="KAG5484614.1"/>
    </source>
</evidence>
<dbReference type="GeneID" id="94174364"/>
<dbReference type="OrthoDB" id="266363at2759"/>
<name>A0A836H4G6_LEIEN</name>
<proteinExistence type="predicted"/>
<dbReference type="RefSeq" id="XP_067695240.1">
    <property type="nucleotide sequence ID" value="XM_067838854.1"/>
</dbReference>
<reference evidence="2 3" key="1">
    <citation type="submission" date="2021-02" db="EMBL/GenBank/DDBJ databases">
        <title>Leishmania (Mundinia) enrietti genome sequencing and assembly.</title>
        <authorList>
            <person name="Almutairi H."/>
            <person name="Gatherer D."/>
        </authorList>
    </citation>
    <scope>NUCLEOTIDE SEQUENCE [LARGE SCALE GENOMIC DNA]</scope>
    <source>
        <strain evidence="2">CUR178</strain>
    </source>
</reference>
<dbReference type="AlphaFoldDB" id="A0A836H4G6"/>
<comment type="caution">
    <text evidence="2">The sequence shown here is derived from an EMBL/GenBank/DDBJ whole genome shotgun (WGS) entry which is preliminary data.</text>
</comment>
<keyword evidence="3" id="KW-1185">Reference proteome</keyword>
<sequence>MRTTCVCAVRAVRMYVPMHVAATGGAHSSSASAAGDTAATSIEVRAARRITEAVLRARANRKLQQPPSSPLSPPVHAEAQGPNSPASNKEEAIVKETVSLEIQTAARLALSYGKSAFMTHLVHQHDDVYQRSGASVSEWDQLMMGDAGESEPSAATVPSDTPATLTLRAAKLQIPRAAAGILGLQMSVDKRWDELTDEARVRWITSTSQGRRALQHATKLAKFRNPTRAQENDGDFDARLVPSVEAMLSKYKTTLVLPRLPRVAALAPSPKEPILRAKLQHGTDKSASPTPKLAAASIALSGVMHVPSGNNANRRHLRDRADAVRREERRKLWRRALIQFLGGDAAFMFVNDVKDLQQPRTEAEQALKQDAGVPGGGGARPAAALPSTSAAKPTRDVTPEEAPDDGAQVTFSDGVLNLCEGLGIRSPRRAYVLSRVLPEVDAANNSEDSPLSLAEVRQLAKRCSIEYDGLRDDAMRTAQEAGFASAEDALRAFEREQLALAVTRVQTKLLMFQEDLPLLKSCVNALST</sequence>
<accession>A0A836H4G6</accession>
<evidence type="ECO:0000256" key="1">
    <source>
        <dbReference type="SAM" id="MobiDB-lite"/>
    </source>
</evidence>
<protein>
    <submittedName>
        <fullName evidence="2">Uncharacterized protein</fullName>
    </submittedName>
</protein>
<dbReference type="Proteomes" id="UP000674179">
    <property type="component" value="Chromosome 9"/>
</dbReference>
<feature type="region of interest" description="Disordered" evidence="1">
    <location>
        <begin position="60"/>
        <end position="89"/>
    </location>
</feature>
<feature type="region of interest" description="Disordered" evidence="1">
    <location>
        <begin position="360"/>
        <end position="409"/>
    </location>
</feature>
<evidence type="ECO:0000313" key="3">
    <source>
        <dbReference type="Proteomes" id="UP000674179"/>
    </source>
</evidence>
<organism evidence="2 3">
    <name type="scientific">Leishmania enriettii</name>
    <dbReference type="NCBI Taxonomy" id="5663"/>
    <lineage>
        <taxon>Eukaryota</taxon>
        <taxon>Discoba</taxon>
        <taxon>Euglenozoa</taxon>
        <taxon>Kinetoplastea</taxon>
        <taxon>Metakinetoplastina</taxon>
        <taxon>Trypanosomatida</taxon>
        <taxon>Trypanosomatidae</taxon>
        <taxon>Leishmaniinae</taxon>
        <taxon>Leishmania</taxon>
    </lineage>
</organism>
<gene>
    <name evidence="2" type="ORF">CUR178_07205</name>
</gene>